<dbReference type="Pfam" id="PF01041">
    <property type="entry name" value="DegT_DnrJ_EryC1"/>
    <property type="match status" value="1"/>
</dbReference>
<dbReference type="AlphaFoldDB" id="D7A7K8"/>
<dbReference type="EMBL" id="CP002026">
    <property type="protein sequence ID" value="ADH88456.1"/>
    <property type="molecule type" value="Genomic_DNA"/>
</dbReference>
<dbReference type="OrthoDB" id="9768668at2"/>
<dbReference type="PANTHER" id="PTHR30244">
    <property type="entry name" value="TRANSAMINASE"/>
    <property type="match status" value="1"/>
</dbReference>
<evidence type="ECO:0000256" key="5">
    <source>
        <dbReference type="ARBA" id="ARBA00022898"/>
    </source>
</evidence>
<dbReference type="STRING" id="639283.Snov_1137"/>
<dbReference type="GO" id="GO:0030170">
    <property type="term" value="F:pyridoxal phosphate binding"/>
    <property type="evidence" value="ECO:0007669"/>
    <property type="project" value="TreeGrafter"/>
</dbReference>
<dbReference type="Proteomes" id="UP000006633">
    <property type="component" value="Chromosome"/>
</dbReference>
<dbReference type="PIRSF" id="PIRSF000390">
    <property type="entry name" value="PLP_StrS"/>
    <property type="match status" value="1"/>
</dbReference>
<feature type="active site" description="Proton acceptor" evidence="10">
    <location>
        <position position="184"/>
    </location>
</feature>
<evidence type="ECO:0000256" key="7">
    <source>
        <dbReference type="ARBA" id="ARBA00051587"/>
    </source>
</evidence>
<dbReference type="CDD" id="cd00616">
    <property type="entry name" value="AHBA_syn"/>
    <property type="match status" value="1"/>
</dbReference>
<evidence type="ECO:0000256" key="6">
    <source>
        <dbReference type="ARBA" id="ARBA00037999"/>
    </source>
</evidence>
<dbReference type="FunFam" id="3.40.640.10:FF:000090">
    <property type="entry name" value="Pyridoxal phosphate-dependent aminotransferase"/>
    <property type="match status" value="1"/>
</dbReference>
<keyword evidence="3 13" id="KW-0032">Aminotransferase</keyword>
<comment type="pathway">
    <text evidence="2">Bacterial outer membrane biogenesis; LPS O-antigen biosynthesis.</text>
</comment>
<evidence type="ECO:0000256" key="2">
    <source>
        <dbReference type="ARBA" id="ARBA00005125"/>
    </source>
</evidence>
<dbReference type="Gene3D" id="3.90.1150.10">
    <property type="entry name" value="Aspartate Aminotransferase, domain 1"/>
    <property type="match status" value="1"/>
</dbReference>
<evidence type="ECO:0000256" key="10">
    <source>
        <dbReference type="PIRSR" id="PIRSR000390-1"/>
    </source>
</evidence>
<dbReference type="GO" id="GO:0000271">
    <property type="term" value="P:polysaccharide biosynthetic process"/>
    <property type="evidence" value="ECO:0007669"/>
    <property type="project" value="TreeGrafter"/>
</dbReference>
<dbReference type="EC" id="2.6.1.102" evidence="8"/>
<comment type="similarity">
    <text evidence="6 12">Belongs to the DegT/DnrJ/EryC1 family.</text>
</comment>
<dbReference type="PANTHER" id="PTHR30244:SF34">
    <property type="entry name" value="DTDP-4-AMINO-4,6-DIDEOXYGALACTOSE TRANSAMINASE"/>
    <property type="match status" value="1"/>
</dbReference>
<dbReference type="GO" id="GO:0102933">
    <property type="term" value="F:GDP-4-dehydro-6-deoxy-D-mannose-4-aminotransferase activity"/>
    <property type="evidence" value="ECO:0007669"/>
    <property type="project" value="UniProtKB-EC"/>
</dbReference>
<accession>D7A7K8</accession>
<name>D7A7K8_ANCN5</name>
<dbReference type="SUPFAM" id="SSF53383">
    <property type="entry name" value="PLP-dependent transferases"/>
    <property type="match status" value="1"/>
</dbReference>
<sequence>MPERIPIYRPDLSGNEKAYVVDCIESSWISSIGPYVDKFERALESFTSIEHAISICNGTTALHLALHCLDIGPGDEVIVPSFTYIASVNMIALTGATPVFADCRARDWQIGPDDIAPLITSRTKAIVPVHLYGAVCDMPAIMEIAGKHGLKVIEDCAECLGASRDNVHPGGFGDIGTFSFFGNKTVTTGEGGAVVTRDPALATRMRKVKGQGQSFVRRYWHEELGFNYRMTNIAAAIGLAQLERLDDILAAKRRIAERYRTLLADAPVTFQRLDEGVVSSEWLVSCLLPRYCDRDRLMVDMAADGIETRPVFYGAHQMPMYAHLAHDHLRTTEDISARGISLPSYPQLGDADLARVVTALTRALDRQSPNLLAHVAG</sequence>
<dbReference type="HOGENOM" id="CLU_033332_0_3_5"/>
<evidence type="ECO:0000313" key="13">
    <source>
        <dbReference type="EMBL" id="ADH88456.1"/>
    </source>
</evidence>
<dbReference type="InterPro" id="IPR015421">
    <property type="entry name" value="PyrdxlP-dep_Trfase_major"/>
</dbReference>
<evidence type="ECO:0000313" key="14">
    <source>
        <dbReference type="Proteomes" id="UP000006633"/>
    </source>
</evidence>
<evidence type="ECO:0000256" key="11">
    <source>
        <dbReference type="PIRSR" id="PIRSR000390-2"/>
    </source>
</evidence>
<protein>
    <recommendedName>
        <fullName evidence="9">GDP-perosamine synthase</fullName>
        <ecNumber evidence="8">2.6.1.102</ecNumber>
    </recommendedName>
</protein>
<comment type="catalytic activity">
    <reaction evidence="7">
        <text>GDP-alpha-D-perosamine + 2-oxoglutarate = GDP-4-dehydro-alpha-D-rhamnose + L-glutamate</text>
        <dbReference type="Rhea" id="RHEA:36779"/>
        <dbReference type="ChEBI" id="CHEBI:16810"/>
        <dbReference type="ChEBI" id="CHEBI:29985"/>
        <dbReference type="ChEBI" id="CHEBI:57964"/>
        <dbReference type="ChEBI" id="CHEBI:73996"/>
        <dbReference type="EC" id="2.6.1.102"/>
    </reaction>
</comment>
<keyword evidence="14" id="KW-1185">Reference proteome</keyword>
<dbReference type="Gene3D" id="3.40.640.10">
    <property type="entry name" value="Type I PLP-dependent aspartate aminotransferase-like (Major domain)"/>
    <property type="match status" value="1"/>
</dbReference>
<comment type="cofactor">
    <cofactor evidence="1">
        <name>pyridoxal 5'-phosphate</name>
        <dbReference type="ChEBI" id="CHEBI:597326"/>
    </cofactor>
</comment>
<dbReference type="KEGG" id="sno:Snov_1137"/>
<dbReference type="RefSeq" id="WP_013165961.1">
    <property type="nucleotide sequence ID" value="NC_014217.1"/>
</dbReference>
<proteinExistence type="inferred from homology"/>
<keyword evidence="5 11" id="KW-0663">Pyridoxal phosphate</keyword>
<evidence type="ECO:0000256" key="1">
    <source>
        <dbReference type="ARBA" id="ARBA00001933"/>
    </source>
</evidence>
<evidence type="ECO:0000256" key="8">
    <source>
        <dbReference type="ARBA" id="ARBA00066317"/>
    </source>
</evidence>
<dbReference type="InterPro" id="IPR015422">
    <property type="entry name" value="PyrdxlP-dep_Trfase_small"/>
</dbReference>
<dbReference type="InterPro" id="IPR000653">
    <property type="entry name" value="DegT/StrS_aminotransferase"/>
</dbReference>
<organism evidence="13 14">
    <name type="scientific">Ancylobacter novellus (strain ATCC 8093 / DSM 506 / JCM 20403 / CCM 1077 / IAM 12100 / NBRC 12443 / NCIMB 10456)</name>
    <name type="common">Starkeya novella</name>
    <dbReference type="NCBI Taxonomy" id="639283"/>
    <lineage>
        <taxon>Bacteria</taxon>
        <taxon>Pseudomonadati</taxon>
        <taxon>Pseudomonadota</taxon>
        <taxon>Alphaproteobacteria</taxon>
        <taxon>Hyphomicrobiales</taxon>
        <taxon>Xanthobacteraceae</taxon>
        <taxon>Ancylobacter</taxon>
    </lineage>
</organism>
<dbReference type="InterPro" id="IPR015424">
    <property type="entry name" value="PyrdxlP-dep_Trfase"/>
</dbReference>
<reference evidence="13 14" key="1">
    <citation type="journal article" date="2012" name="Stand. Genomic Sci.">
        <title>Complete genome sequence of the facultatively chemolithoautotrophic and methylotrophic alpha Proteobacterium Starkeya novella type strain (ATCC 8093(T)).</title>
        <authorList>
            <person name="Kappler U."/>
            <person name="Davenport K."/>
            <person name="Beatson S."/>
            <person name="Lucas S."/>
            <person name="Lapidus A."/>
            <person name="Copeland A."/>
            <person name="Berry K.W."/>
            <person name="Glavina Del Rio T."/>
            <person name="Hammon N."/>
            <person name="Dalin E."/>
            <person name="Tice H."/>
            <person name="Pitluck S."/>
            <person name="Richardson P."/>
            <person name="Bruce D."/>
            <person name="Goodwin L.A."/>
            <person name="Han C."/>
            <person name="Tapia R."/>
            <person name="Detter J.C."/>
            <person name="Chang Y.J."/>
            <person name="Jeffries C.D."/>
            <person name="Land M."/>
            <person name="Hauser L."/>
            <person name="Kyrpides N.C."/>
            <person name="Goker M."/>
            <person name="Ivanova N."/>
            <person name="Klenk H.P."/>
            <person name="Woyke T."/>
        </authorList>
    </citation>
    <scope>NUCLEOTIDE SEQUENCE [LARGE SCALE GENOMIC DNA]</scope>
    <source>
        <strain evidence="14">ATCC 8093 / DSM 506 / JCM 20403 / CCM 1077 / IAM 12100 / NBRC 12443 / NCIMB 10456</strain>
    </source>
</reference>
<keyword evidence="4" id="KW-0808">Transferase</keyword>
<feature type="modified residue" description="N6-(pyridoxal phosphate)lysine" evidence="11">
    <location>
        <position position="184"/>
    </location>
</feature>
<gene>
    <name evidence="13" type="ordered locus">Snov_1137</name>
</gene>
<dbReference type="eggNOG" id="COG0399">
    <property type="taxonomic scope" value="Bacteria"/>
</dbReference>
<evidence type="ECO:0000256" key="9">
    <source>
        <dbReference type="ARBA" id="ARBA00074221"/>
    </source>
</evidence>
<evidence type="ECO:0000256" key="3">
    <source>
        <dbReference type="ARBA" id="ARBA00022576"/>
    </source>
</evidence>
<evidence type="ECO:0000256" key="4">
    <source>
        <dbReference type="ARBA" id="ARBA00022679"/>
    </source>
</evidence>
<evidence type="ECO:0000256" key="12">
    <source>
        <dbReference type="RuleBase" id="RU004508"/>
    </source>
</evidence>